<dbReference type="PANTHER" id="PTHR42978:SF6">
    <property type="entry name" value="QUORUM-QUENCHING LACTONASE YTNP-RELATED"/>
    <property type="match status" value="1"/>
</dbReference>
<evidence type="ECO:0000313" key="6">
    <source>
        <dbReference type="EMBL" id="RIH90513.1"/>
    </source>
</evidence>
<proteinExistence type="inferred from homology"/>
<dbReference type="OrthoDB" id="9802897at2"/>
<keyword evidence="4" id="KW-0862">Zinc</keyword>
<evidence type="ECO:0000313" key="7">
    <source>
        <dbReference type="Proteomes" id="UP000265715"/>
    </source>
</evidence>
<feature type="domain" description="Metallo-beta-lactamase" evidence="5">
    <location>
        <begin position="53"/>
        <end position="261"/>
    </location>
</feature>
<evidence type="ECO:0000259" key="5">
    <source>
        <dbReference type="SMART" id="SM00849"/>
    </source>
</evidence>
<dbReference type="InterPro" id="IPR036866">
    <property type="entry name" value="RibonucZ/Hydroxyglut_hydro"/>
</dbReference>
<evidence type="ECO:0000256" key="2">
    <source>
        <dbReference type="ARBA" id="ARBA00022723"/>
    </source>
</evidence>
<keyword evidence="2" id="KW-0479">Metal-binding</keyword>
<comment type="similarity">
    <text evidence="1">Belongs to the metallo-beta-lactamase superfamily.</text>
</comment>
<dbReference type="GO" id="GO:0046872">
    <property type="term" value="F:metal ion binding"/>
    <property type="evidence" value="ECO:0007669"/>
    <property type="project" value="UniProtKB-KW"/>
</dbReference>
<name>A0A399F338_9DEIN</name>
<dbReference type="EC" id="3.1.1.-" evidence="6"/>
<dbReference type="InterPro" id="IPR051013">
    <property type="entry name" value="MBL_superfamily_lactonases"/>
</dbReference>
<protein>
    <submittedName>
        <fullName evidence="6">Putative quorum-quenching lactonase YtnP</fullName>
        <ecNumber evidence="6">3.1.1.-</ecNumber>
    </submittedName>
</protein>
<organism evidence="6 7">
    <name type="scientific">Calidithermus terrae</name>
    <dbReference type="NCBI Taxonomy" id="1408545"/>
    <lineage>
        <taxon>Bacteria</taxon>
        <taxon>Thermotogati</taxon>
        <taxon>Deinococcota</taxon>
        <taxon>Deinococci</taxon>
        <taxon>Thermales</taxon>
        <taxon>Thermaceae</taxon>
        <taxon>Calidithermus</taxon>
    </lineage>
</organism>
<dbReference type="SUPFAM" id="SSF56281">
    <property type="entry name" value="Metallo-hydrolase/oxidoreductase"/>
    <property type="match status" value="1"/>
</dbReference>
<dbReference type="EMBL" id="QXDL01000008">
    <property type="protein sequence ID" value="RIH90513.1"/>
    <property type="molecule type" value="Genomic_DNA"/>
</dbReference>
<dbReference type="AlphaFoldDB" id="A0A399F338"/>
<dbReference type="Pfam" id="PF00753">
    <property type="entry name" value="Lactamase_B"/>
    <property type="match status" value="1"/>
</dbReference>
<dbReference type="GO" id="GO:0016787">
    <property type="term" value="F:hydrolase activity"/>
    <property type="evidence" value="ECO:0007669"/>
    <property type="project" value="UniProtKB-KW"/>
</dbReference>
<evidence type="ECO:0000256" key="1">
    <source>
        <dbReference type="ARBA" id="ARBA00007749"/>
    </source>
</evidence>
<reference evidence="6 7" key="1">
    <citation type="submission" date="2018-08" db="EMBL/GenBank/DDBJ databases">
        <title>Meiothermus terrae DSM 26712 genome sequencing project.</title>
        <authorList>
            <person name="Da Costa M.S."/>
            <person name="Albuquerque L."/>
            <person name="Raposo P."/>
            <person name="Froufe H.J.C."/>
            <person name="Barroso C.S."/>
            <person name="Egas C."/>
        </authorList>
    </citation>
    <scope>NUCLEOTIDE SEQUENCE [LARGE SCALE GENOMIC DNA]</scope>
    <source>
        <strain evidence="6 7">DSM 26712</strain>
    </source>
</reference>
<gene>
    <name evidence="6" type="primary">ytnP</name>
    <name evidence="6" type="ORF">Mterra_00399</name>
</gene>
<dbReference type="Proteomes" id="UP000265715">
    <property type="component" value="Unassembled WGS sequence"/>
</dbReference>
<comment type="caution">
    <text evidence="6">The sequence shown here is derived from an EMBL/GenBank/DDBJ whole genome shotgun (WGS) entry which is preliminary data.</text>
</comment>
<keyword evidence="7" id="KW-1185">Reference proteome</keyword>
<evidence type="ECO:0000256" key="4">
    <source>
        <dbReference type="ARBA" id="ARBA00022833"/>
    </source>
</evidence>
<dbReference type="PANTHER" id="PTHR42978">
    <property type="entry name" value="QUORUM-QUENCHING LACTONASE YTNP-RELATED-RELATED"/>
    <property type="match status" value="1"/>
</dbReference>
<dbReference type="RefSeq" id="WP_119313648.1">
    <property type="nucleotide sequence ID" value="NZ_QXDL01000008.1"/>
</dbReference>
<keyword evidence="3 6" id="KW-0378">Hydrolase</keyword>
<dbReference type="InterPro" id="IPR001279">
    <property type="entry name" value="Metallo-B-lactamas"/>
</dbReference>
<sequence>MRPPLRLKLGALELFVLNDGDIWLDGGSTFGVVPRVVWTRLTEPDEQNRIRLSMNPLLARVAGQWVLVETGIDRKPGPKHRELYKLGDENPLLAQLAALGVAPEDISWVINTHLHFDHAGLNTRWQGGRLLPTFPNARYVVQRQELEEATHPHERSRASYLPENIGPVLEAGLFEAVEGETELLRGLRLVPVPGHTLGMQAVELESEGQRLAFTADLIPTLMQTPLPYIMAFDLYPMTTLETRKRTYARWLEGDYLLVFTHEPGHPLGKLVVGDKGYRAEPANP</sequence>
<dbReference type="SMART" id="SM00849">
    <property type="entry name" value="Lactamase_B"/>
    <property type="match status" value="1"/>
</dbReference>
<accession>A0A399F338</accession>
<dbReference type="Gene3D" id="3.60.15.10">
    <property type="entry name" value="Ribonuclease Z/Hydroxyacylglutathione hydrolase-like"/>
    <property type="match status" value="1"/>
</dbReference>
<evidence type="ECO:0000256" key="3">
    <source>
        <dbReference type="ARBA" id="ARBA00022801"/>
    </source>
</evidence>